<reference evidence="1 2" key="1">
    <citation type="submission" date="2018-02" db="EMBL/GenBank/DDBJ databases">
        <title>Comparative genomes isolates from brazilian mangrove.</title>
        <authorList>
            <person name="Araujo J.E."/>
            <person name="Taketani R.G."/>
            <person name="Silva M.C.P."/>
            <person name="Loureco M.V."/>
            <person name="Andreote F.D."/>
        </authorList>
    </citation>
    <scope>NUCLEOTIDE SEQUENCE [LARGE SCALE GENOMIC DNA]</scope>
    <source>
        <strain evidence="1 2">Nap-Phe MGV</strain>
    </source>
</reference>
<proteinExistence type="predicted"/>
<evidence type="ECO:0000313" key="1">
    <source>
        <dbReference type="EMBL" id="PQO44198.1"/>
    </source>
</evidence>
<protein>
    <submittedName>
        <fullName evidence="1">Uncharacterized protein</fullName>
    </submittedName>
</protein>
<dbReference type="AlphaFoldDB" id="A0A2S8GIC6"/>
<comment type="caution">
    <text evidence="1">The sequence shown here is derived from an EMBL/GenBank/DDBJ whole genome shotgun (WGS) entry which is preliminary data.</text>
</comment>
<dbReference type="EMBL" id="PUHZ01000020">
    <property type="protein sequence ID" value="PQO44198.1"/>
    <property type="molecule type" value="Genomic_DNA"/>
</dbReference>
<dbReference type="Proteomes" id="UP000237819">
    <property type="component" value="Unassembled WGS sequence"/>
</dbReference>
<gene>
    <name evidence="1" type="ORF">C5Y93_19685</name>
</gene>
<sequence>MFSCCAVAQWQSAVKTLIQSLVGIFFYKASLMRDDMTKVIIDRPRFGHRDPSRKKGYRKYVQQTGLEQLPQRETMLGRWRGKGRNFNDHLAPLWRFLQSRVGRPWNRVYQEICQHVSLNSVVQKHLLTHVDRMVAIRVEVSEDGVLAWGPDERRQYPLRPGDFYVCPRTGILKRFPRQRGETLLQEIDRGQTKQYRLRDGQWWELRLQKRPASSEDRYDLWLGRPLKQLTDHQLTAAYGAALTAVSSRPLSPRETRELHRRIRKEGLRQAQRKVKR</sequence>
<evidence type="ECO:0000313" key="2">
    <source>
        <dbReference type="Proteomes" id="UP000237819"/>
    </source>
</evidence>
<organism evidence="1 2">
    <name type="scientific">Blastopirellula marina</name>
    <dbReference type="NCBI Taxonomy" id="124"/>
    <lineage>
        <taxon>Bacteria</taxon>
        <taxon>Pseudomonadati</taxon>
        <taxon>Planctomycetota</taxon>
        <taxon>Planctomycetia</taxon>
        <taxon>Pirellulales</taxon>
        <taxon>Pirellulaceae</taxon>
        <taxon>Blastopirellula</taxon>
    </lineage>
</organism>
<name>A0A2S8GIC6_9BACT</name>
<accession>A0A2S8GIC6</accession>